<name>A0A3N6PIX5_NATCH</name>
<proteinExistence type="predicted"/>
<reference evidence="2 3" key="1">
    <citation type="submission" date="2018-10" db="EMBL/GenBank/DDBJ databases">
        <title>Natrarchaeobius chitinivorans gen. nov., sp. nov., and Natrarchaeobius haloalkaliphilus sp. nov., alkaliphilic, chitin-utilizing haloarchaea from hypersaline alkaline lakes.</title>
        <authorList>
            <person name="Sorokin D.Y."/>
            <person name="Elcheninov A.G."/>
            <person name="Kostrikina N.A."/>
            <person name="Bale N.J."/>
            <person name="Sinninghe Damste J.S."/>
            <person name="Khijniak T.V."/>
            <person name="Kublanov I.V."/>
            <person name="Toshchakov S.V."/>
        </authorList>
    </citation>
    <scope>NUCLEOTIDE SEQUENCE [LARGE SCALE GENOMIC DNA]</scope>
    <source>
        <strain evidence="2 3">AArcht7</strain>
    </source>
</reference>
<feature type="region of interest" description="Disordered" evidence="1">
    <location>
        <begin position="1"/>
        <end position="36"/>
    </location>
</feature>
<feature type="compositionally biased region" description="Basic and acidic residues" evidence="1">
    <location>
        <begin position="83"/>
        <end position="96"/>
    </location>
</feature>
<dbReference type="AlphaFoldDB" id="A0A3N6PIX5"/>
<feature type="compositionally biased region" description="Basic and acidic residues" evidence="1">
    <location>
        <begin position="130"/>
        <end position="150"/>
    </location>
</feature>
<dbReference type="EMBL" id="REFZ01000005">
    <property type="protein sequence ID" value="RQH00930.1"/>
    <property type="molecule type" value="Genomic_DNA"/>
</dbReference>
<evidence type="ECO:0000313" key="2">
    <source>
        <dbReference type="EMBL" id="RQH00930.1"/>
    </source>
</evidence>
<gene>
    <name evidence="2" type="ORF">EA472_09930</name>
</gene>
<feature type="region of interest" description="Disordered" evidence="1">
    <location>
        <begin position="54"/>
        <end position="195"/>
    </location>
</feature>
<accession>A0A3N6PIX5</accession>
<feature type="compositionally biased region" description="Acidic residues" evidence="1">
    <location>
        <begin position="1"/>
        <end position="11"/>
    </location>
</feature>
<sequence length="195" mass="19937">MFTDVEPDPDAVLEAAGIDSPDDLLEAGGAHDPDDDEVIDAVDADLEALAAELESVEVDAERLERTGAESTRSSGEADASPPEEGRPTDGPARDALDATAVLVGAPTVTIRSDDEAIAHPPSASATSGRPGDEPANDRAGDGSAERRADGEPTLVGPDPVPDRVPDDAFGGVEANTAPGTETEFLWSGGELETAR</sequence>
<dbReference type="Proteomes" id="UP000281431">
    <property type="component" value="Unassembled WGS sequence"/>
</dbReference>
<keyword evidence="3" id="KW-1185">Reference proteome</keyword>
<evidence type="ECO:0000313" key="3">
    <source>
        <dbReference type="Proteomes" id="UP000281431"/>
    </source>
</evidence>
<protein>
    <submittedName>
        <fullName evidence="2">Uncharacterized protein</fullName>
    </submittedName>
</protein>
<evidence type="ECO:0000256" key="1">
    <source>
        <dbReference type="SAM" id="MobiDB-lite"/>
    </source>
</evidence>
<comment type="caution">
    <text evidence="2">The sequence shown here is derived from an EMBL/GenBank/DDBJ whole genome shotgun (WGS) entry which is preliminary data.</text>
</comment>
<organism evidence="2 3">
    <name type="scientific">Natrarchaeobius chitinivorans</name>
    <dbReference type="NCBI Taxonomy" id="1679083"/>
    <lineage>
        <taxon>Archaea</taxon>
        <taxon>Methanobacteriati</taxon>
        <taxon>Methanobacteriota</taxon>
        <taxon>Stenosarchaea group</taxon>
        <taxon>Halobacteria</taxon>
        <taxon>Halobacteriales</taxon>
        <taxon>Natrialbaceae</taxon>
        <taxon>Natrarchaeobius</taxon>
    </lineage>
</organism>